<feature type="compositionally biased region" description="Basic and acidic residues" evidence="9">
    <location>
        <begin position="78"/>
        <end position="94"/>
    </location>
</feature>
<comment type="subcellular location">
    <subcellularLocation>
        <location evidence="1 8">Cell membrane</location>
        <topology evidence="1 8">Multi-pass membrane protein</topology>
    </subcellularLocation>
</comment>
<evidence type="ECO:0000259" key="10">
    <source>
        <dbReference type="Pfam" id="PF04535"/>
    </source>
</evidence>
<evidence type="ECO:0000256" key="9">
    <source>
        <dbReference type="SAM" id="MobiDB-lite"/>
    </source>
</evidence>
<evidence type="ECO:0000256" key="7">
    <source>
        <dbReference type="ARBA" id="ARBA00023136"/>
    </source>
</evidence>
<sequence>MGGYFHEQIRYEGRPAEGTALDTMNLSEPARDPQFDTSSFGQGPHRPQTSQPINLKPPVQRPQASNHNVQSASDGLVPEEKRSSQGAPAHRDIQKTNQPQSVTSQMTLAMVIAALVLRVCAVIILTIGLALIAPSPRPTVQYAMTVATIGVAYSIFEAVSMTTRLVAGRLMLPKNISSYVSYIGDQALLLILSTCVIIVLLLTGGSAGAALVNELDNYEVSWNTSYCDLAGNFCRQIGGGVAMIFVGFACVAASFTISTFCLYRNKL</sequence>
<evidence type="ECO:0000256" key="1">
    <source>
        <dbReference type="ARBA" id="ARBA00004651"/>
    </source>
</evidence>
<evidence type="ECO:0000313" key="12">
    <source>
        <dbReference type="Proteomes" id="UP000825935"/>
    </source>
</evidence>
<organism evidence="11 12">
    <name type="scientific">Ceratopteris richardii</name>
    <name type="common">Triangle waterfern</name>
    <dbReference type="NCBI Taxonomy" id="49495"/>
    <lineage>
        <taxon>Eukaryota</taxon>
        <taxon>Viridiplantae</taxon>
        <taxon>Streptophyta</taxon>
        <taxon>Embryophyta</taxon>
        <taxon>Tracheophyta</taxon>
        <taxon>Polypodiopsida</taxon>
        <taxon>Polypodiidae</taxon>
        <taxon>Polypodiales</taxon>
        <taxon>Pteridineae</taxon>
        <taxon>Pteridaceae</taxon>
        <taxon>Parkerioideae</taxon>
        <taxon>Ceratopteris</taxon>
    </lineage>
</organism>
<dbReference type="InterPro" id="IPR006702">
    <property type="entry name" value="CASP_dom"/>
</dbReference>
<dbReference type="GO" id="GO:0005886">
    <property type="term" value="C:plasma membrane"/>
    <property type="evidence" value="ECO:0007669"/>
    <property type="project" value="UniProtKB-SubCell"/>
</dbReference>
<feature type="transmembrane region" description="Helical" evidence="8">
    <location>
        <begin position="241"/>
        <end position="263"/>
    </location>
</feature>
<keyword evidence="6 8" id="KW-1133">Transmembrane helix</keyword>
<evidence type="ECO:0000256" key="8">
    <source>
        <dbReference type="RuleBase" id="RU361233"/>
    </source>
</evidence>
<dbReference type="Pfam" id="PF04535">
    <property type="entry name" value="CASP_dom"/>
    <property type="match status" value="1"/>
</dbReference>
<evidence type="ECO:0000256" key="4">
    <source>
        <dbReference type="ARBA" id="ARBA00022475"/>
    </source>
</evidence>
<evidence type="ECO:0000256" key="5">
    <source>
        <dbReference type="ARBA" id="ARBA00022692"/>
    </source>
</evidence>
<reference evidence="11" key="1">
    <citation type="submission" date="2021-08" db="EMBL/GenBank/DDBJ databases">
        <title>WGS assembly of Ceratopteris richardii.</title>
        <authorList>
            <person name="Marchant D.B."/>
            <person name="Chen G."/>
            <person name="Jenkins J."/>
            <person name="Shu S."/>
            <person name="Leebens-Mack J."/>
            <person name="Grimwood J."/>
            <person name="Schmutz J."/>
            <person name="Soltis P."/>
            <person name="Soltis D."/>
            <person name="Chen Z.-H."/>
        </authorList>
    </citation>
    <scope>NUCLEOTIDE SEQUENCE</scope>
    <source>
        <strain evidence="11">Whitten #5841</strain>
        <tissue evidence="11">Leaf</tissue>
    </source>
</reference>
<keyword evidence="4 8" id="KW-1003">Cell membrane</keyword>
<dbReference type="AlphaFoldDB" id="A0A8T2RFQ8"/>
<feature type="transmembrane region" description="Helical" evidence="8">
    <location>
        <begin position="139"/>
        <end position="166"/>
    </location>
</feature>
<evidence type="ECO:0000313" key="11">
    <source>
        <dbReference type="EMBL" id="KAH7294395.1"/>
    </source>
</evidence>
<accession>A0A8T2RFQ8</accession>
<feature type="region of interest" description="Disordered" evidence="9">
    <location>
        <begin position="1"/>
        <end position="100"/>
    </location>
</feature>
<evidence type="ECO:0000256" key="6">
    <source>
        <dbReference type="ARBA" id="ARBA00022989"/>
    </source>
</evidence>
<dbReference type="OrthoDB" id="685197at2759"/>
<proteinExistence type="inferred from homology"/>
<name>A0A8T2RFQ8_CERRI</name>
<feature type="transmembrane region" description="Helical" evidence="8">
    <location>
        <begin position="187"/>
        <end position="212"/>
    </location>
</feature>
<dbReference type="PANTHER" id="PTHR33573:SF17">
    <property type="entry name" value="CASP-LIKE PROTEIN 4D1"/>
    <property type="match status" value="1"/>
</dbReference>
<keyword evidence="5 8" id="KW-0812">Transmembrane</keyword>
<keyword evidence="7 8" id="KW-0472">Membrane</keyword>
<feature type="compositionally biased region" description="Polar residues" evidence="9">
    <location>
        <begin position="35"/>
        <end position="53"/>
    </location>
</feature>
<comment type="similarity">
    <text evidence="2 8">Belongs to the Casparian strip membrane proteins (CASP) family.</text>
</comment>
<feature type="transmembrane region" description="Helical" evidence="8">
    <location>
        <begin position="108"/>
        <end position="133"/>
    </location>
</feature>
<dbReference type="Proteomes" id="UP000825935">
    <property type="component" value="Chromosome 28"/>
</dbReference>
<feature type="domain" description="Casparian strip membrane protein" evidence="10">
    <location>
        <begin position="111"/>
        <end position="250"/>
    </location>
</feature>
<dbReference type="EMBL" id="CM035433">
    <property type="protein sequence ID" value="KAH7294395.1"/>
    <property type="molecule type" value="Genomic_DNA"/>
</dbReference>
<keyword evidence="12" id="KW-1185">Reference proteome</keyword>
<comment type="caution">
    <text evidence="11">The sequence shown here is derived from an EMBL/GenBank/DDBJ whole genome shotgun (WGS) entry which is preliminary data.</text>
</comment>
<comment type="subunit">
    <text evidence="3 8">Homodimer and heterodimers.</text>
</comment>
<evidence type="ECO:0000256" key="2">
    <source>
        <dbReference type="ARBA" id="ARBA00007651"/>
    </source>
</evidence>
<evidence type="ECO:0000256" key="3">
    <source>
        <dbReference type="ARBA" id="ARBA00011489"/>
    </source>
</evidence>
<gene>
    <name evidence="11" type="ORF">KP509_28G069500</name>
</gene>
<feature type="compositionally biased region" description="Polar residues" evidence="9">
    <location>
        <begin position="62"/>
        <end position="73"/>
    </location>
</feature>
<protein>
    <recommendedName>
        <fullName evidence="8">CASP-like protein</fullName>
    </recommendedName>
</protein>
<dbReference type="PANTHER" id="PTHR33573">
    <property type="entry name" value="CASP-LIKE PROTEIN 4A4"/>
    <property type="match status" value="1"/>
</dbReference>